<evidence type="ECO:0000313" key="8">
    <source>
        <dbReference type="EMBL" id="EHK46635.1"/>
    </source>
</evidence>
<comment type="subcellular location">
    <subcellularLocation>
        <location evidence="2">Endoplasmic reticulum</location>
    </subcellularLocation>
    <subcellularLocation>
        <location evidence="3">Membrane</location>
    </subcellularLocation>
    <subcellularLocation>
        <location evidence="1">Mitochondrion</location>
    </subcellularLocation>
</comment>
<dbReference type="HOGENOM" id="CLU_000288_182_0_1"/>
<dbReference type="eggNOG" id="KOG2029">
    <property type="taxonomic scope" value="Eukaryota"/>
</dbReference>
<protein>
    <recommendedName>
        <fullName evidence="7">AB hydrolase-1 domain-containing protein</fullName>
    </recommendedName>
</protein>
<keyword evidence="6" id="KW-0472">Membrane</keyword>
<dbReference type="Gene3D" id="3.40.50.1820">
    <property type="entry name" value="alpha/beta hydrolase"/>
    <property type="match status" value="1"/>
</dbReference>
<dbReference type="GeneID" id="25783280"/>
<evidence type="ECO:0000256" key="4">
    <source>
        <dbReference type="ARBA" id="ARBA00022824"/>
    </source>
</evidence>
<dbReference type="SUPFAM" id="SSF53474">
    <property type="entry name" value="alpha/beta-Hydrolases"/>
    <property type="match status" value="1"/>
</dbReference>
<dbReference type="AlphaFoldDB" id="G9NRK2"/>
<evidence type="ECO:0000256" key="1">
    <source>
        <dbReference type="ARBA" id="ARBA00004173"/>
    </source>
</evidence>
<gene>
    <name evidence="8" type="ORF">TRIATDRAFT_317584</name>
</gene>
<dbReference type="PANTHER" id="PTHR48182">
    <property type="entry name" value="PROTEIN SERAC1"/>
    <property type="match status" value="1"/>
</dbReference>
<comment type="caution">
    <text evidence="8">The sequence shown here is derived from an EMBL/GenBank/DDBJ whole genome shotgun (WGS) entry which is preliminary data.</text>
</comment>
<evidence type="ECO:0000256" key="3">
    <source>
        <dbReference type="ARBA" id="ARBA00004370"/>
    </source>
</evidence>
<dbReference type="Pfam" id="PF12697">
    <property type="entry name" value="Abhydrolase_6"/>
    <property type="match status" value="1"/>
</dbReference>
<evidence type="ECO:0000256" key="5">
    <source>
        <dbReference type="ARBA" id="ARBA00023128"/>
    </source>
</evidence>
<dbReference type="GO" id="GO:0005783">
    <property type="term" value="C:endoplasmic reticulum"/>
    <property type="evidence" value="ECO:0007669"/>
    <property type="project" value="UniProtKB-SubCell"/>
</dbReference>
<dbReference type="KEGG" id="tatv:25783280"/>
<sequence length="322" mass="35390">MSDIGMAMADRFGLQLVTSGNDSKVDIVFLHGLRGDVVTTWSKDFMFWPGQLLPVDIPDARIYSFGYDSSITHTEVGNVTETKVNRVAGDLLTNLAEERSKTQTDDRPIIIVAHSLGGLVAARLFVHGERRRKDSNANSTTKYIRGIIFLGTPFRNSIVPGLPGSISNILQLVGVDTQEQTLGLLGVDFERLNELTSAFSSVLKERQGSKDPNDKIDAFFFYEALPTKIGSESIQIVEKESAQLPGCGDGIPVKADHGNICKFKSAKDDDYLIIISVMRKILMPPNAESSEGYASKRVWVNNFGKAVNVGDEFTIYSQHVTL</sequence>
<dbReference type="InterPro" id="IPR052374">
    <property type="entry name" value="SERAC1"/>
</dbReference>
<dbReference type="OMA" id="NICWLSH"/>
<dbReference type="OrthoDB" id="427518at2759"/>
<evidence type="ECO:0000259" key="7">
    <source>
        <dbReference type="Pfam" id="PF12697"/>
    </source>
</evidence>
<reference evidence="8 9" key="1">
    <citation type="journal article" date="2011" name="Genome Biol.">
        <title>Comparative genome sequence analysis underscores mycoparasitism as the ancestral life style of Trichoderma.</title>
        <authorList>
            <person name="Kubicek C.P."/>
            <person name="Herrera-Estrella A."/>
            <person name="Seidl-Seiboth V."/>
            <person name="Martinez D.A."/>
            <person name="Druzhinina I.S."/>
            <person name="Thon M."/>
            <person name="Zeilinger S."/>
            <person name="Casas-Flores S."/>
            <person name="Horwitz B.A."/>
            <person name="Mukherjee P.K."/>
            <person name="Mukherjee M."/>
            <person name="Kredics L."/>
            <person name="Alcaraz L.D."/>
            <person name="Aerts A."/>
            <person name="Antal Z."/>
            <person name="Atanasova L."/>
            <person name="Cervantes-Badillo M.G."/>
            <person name="Challacombe J."/>
            <person name="Chertkov O."/>
            <person name="McCluskey K."/>
            <person name="Coulpier F."/>
            <person name="Deshpande N."/>
            <person name="von Doehren H."/>
            <person name="Ebbole D.J."/>
            <person name="Esquivel-Naranjo E.U."/>
            <person name="Fekete E."/>
            <person name="Flipphi M."/>
            <person name="Glaser F."/>
            <person name="Gomez-Rodriguez E.Y."/>
            <person name="Gruber S."/>
            <person name="Han C."/>
            <person name="Henrissat B."/>
            <person name="Hermosa R."/>
            <person name="Hernandez-Onate M."/>
            <person name="Karaffa L."/>
            <person name="Kosti I."/>
            <person name="Le Crom S."/>
            <person name="Lindquist E."/>
            <person name="Lucas S."/>
            <person name="Luebeck M."/>
            <person name="Luebeck P.S."/>
            <person name="Margeot A."/>
            <person name="Metz B."/>
            <person name="Misra M."/>
            <person name="Nevalainen H."/>
            <person name="Omann M."/>
            <person name="Packer N."/>
            <person name="Perrone G."/>
            <person name="Uresti-Rivera E.E."/>
            <person name="Salamov A."/>
            <person name="Schmoll M."/>
            <person name="Seiboth B."/>
            <person name="Shapiro H."/>
            <person name="Sukno S."/>
            <person name="Tamayo-Ramos J.A."/>
            <person name="Tisch D."/>
            <person name="Wiest A."/>
            <person name="Wilkinson H.H."/>
            <person name="Zhang M."/>
            <person name="Coutinho P.M."/>
            <person name="Kenerley C.M."/>
            <person name="Monte E."/>
            <person name="Baker S.E."/>
            <person name="Grigoriev I.V."/>
        </authorList>
    </citation>
    <scope>NUCLEOTIDE SEQUENCE [LARGE SCALE GENOMIC DNA]</scope>
    <source>
        <strain evidence="9">ATCC 20476 / IMI 206040</strain>
    </source>
</reference>
<dbReference type="InterPro" id="IPR000073">
    <property type="entry name" value="AB_hydrolase_1"/>
</dbReference>
<evidence type="ECO:0000256" key="2">
    <source>
        <dbReference type="ARBA" id="ARBA00004240"/>
    </source>
</evidence>
<organism evidence="8 9">
    <name type="scientific">Hypocrea atroviridis (strain ATCC 20476 / IMI 206040)</name>
    <name type="common">Trichoderma atroviride</name>
    <dbReference type="NCBI Taxonomy" id="452589"/>
    <lineage>
        <taxon>Eukaryota</taxon>
        <taxon>Fungi</taxon>
        <taxon>Dikarya</taxon>
        <taxon>Ascomycota</taxon>
        <taxon>Pezizomycotina</taxon>
        <taxon>Sordariomycetes</taxon>
        <taxon>Hypocreomycetidae</taxon>
        <taxon>Hypocreales</taxon>
        <taxon>Hypocreaceae</taxon>
        <taxon>Trichoderma</taxon>
    </lineage>
</organism>
<dbReference type="GO" id="GO:0005739">
    <property type="term" value="C:mitochondrion"/>
    <property type="evidence" value="ECO:0007669"/>
    <property type="project" value="UniProtKB-SubCell"/>
</dbReference>
<dbReference type="PANTHER" id="PTHR48182:SF2">
    <property type="entry name" value="PROTEIN SERAC1"/>
    <property type="match status" value="1"/>
</dbReference>
<dbReference type="InterPro" id="IPR029058">
    <property type="entry name" value="AB_hydrolase_fold"/>
</dbReference>
<keyword evidence="4" id="KW-0256">Endoplasmic reticulum</keyword>
<evidence type="ECO:0000313" key="9">
    <source>
        <dbReference type="Proteomes" id="UP000005426"/>
    </source>
</evidence>
<dbReference type="EMBL" id="ABDG02000022">
    <property type="protein sequence ID" value="EHK46635.1"/>
    <property type="molecule type" value="Genomic_DNA"/>
</dbReference>
<keyword evidence="9" id="KW-1185">Reference proteome</keyword>
<proteinExistence type="predicted"/>
<evidence type="ECO:0000256" key="6">
    <source>
        <dbReference type="ARBA" id="ARBA00023136"/>
    </source>
</evidence>
<feature type="domain" description="AB hydrolase-1" evidence="7">
    <location>
        <begin position="27"/>
        <end position="158"/>
    </location>
</feature>
<accession>G9NRK2</accession>
<dbReference type="GO" id="GO:0016020">
    <property type="term" value="C:membrane"/>
    <property type="evidence" value="ECO:0007669"/>
    <property type="project" value="UniProtKB-SubCell"/>
</dbReference>
<name>G9NRK2_HYPAI</name>
<dbReference type="Proteomes" id="UP000005426">
    <property type="component" value="Unassembled WGS sequence"/>
</dbReference>
<keyword evidence="5" id="KW-0496">Mitochondrion</keyword>